<dbReference type="EMBL" id="HBGA01050161">
    <property type="protein sequence ID" value="CAD9007324.1"/>
    <property type="molecule type" value="Transcribed_RNA"/>
</dbReference>
<gene>
    <name evidence="1" type="ORF">EGYM00392_LOCUS18417</name>
</gene>
<proteinExistence type="predicted"/>
<sequence length="144" mass="15475">MPDKIADERRLRRLRPHCRTPAGAIPSTPLALIPPGLPSVWQGCTFITFYILPCPMANGRGQGPRRWLNRAGFRPGAGANGRSWRGCQQGNGGAHSCRSIAGGVQHPSRCTGVAGKSGKMGGTQARELVRLVYDNSVQVGCWKL</sequence>
<protein>
    <submittedName>
        <fullName evidence="1">Uncharacterized protein</fullName>
    </submittedName>
</protein>
<evidence type="ECO:0000313" key="1">
    <source>
        <dbReference type="EMBL" id="CAD9007324.1"/>
    </source>
</evidence>
<organism evidence="1">
    <name type="scientific">Eutreptiella gymnastica</name>
    <dbReference type="NCBI Taxonomy" id="73025"/>
    <lineage>
        <taxon>Eukaryota</taxon>
        <taxon>Discoba</taxon>
        <taxon>Euglenozoa</taxon>
        <taxon>Euglenida</taxon>
        <taxon>Spirocuta</taxon>
        <taxon>Euglenophyceae</taxon>
        <taxon>Eutreptiales</taxon>
        <taxon>Eutreptiaceae</taxon>
        <taxon>Eutreptiella</taxon>
    </lineage>
</organism>
<reference evidence="1" key="1">
    <citation type="submission" date="2021-01" db="EMBL/GenBank/DDBJ databases">
        <authorList>
            <person name="Corre E."/>
            <person name="Pelletier E."/>
            <person name="Niang G."/>
            <person name="Scheremetjew M."/>
            <person name="Finn R."/>
            <person name="Kale V."/>
            <person name="Holt S."/>
            <person name="Cochrane G."/>
            <person name="Meng A."/>
            <person name="Brown T."/>
            <person name="Cohen L."/>
        </authorList>
    </citation>
    <scope>NUCLEOTIDE SEQUENCE</scope>
    <source>
        <strain evidence="1">NIES-381</strain>
    </source>
</reference>
<accession>A0A7S1NA78</accession>
<name>A0A7S1NA78_9EUGL</name>
<dbReference type="AlphaFoldDB" id="A0A7S1NA78"/>